<dbReference type="SUPFAM" id="SSF56266">
    <property type="entry name" value="DmpA/ArgJ-like"/>
    <property type="match status" value="1"/>
</dbReference>
<dbReference type="RefSeq" id="WP_036822390.1">
    <property type="nucleotide sequence ID" value="NZ_AVBF01000055.1"/>
</dbReference>
<name>A0A0A2T7T9_9BACI</name>
<dbReference type="InterPro" id="IPR016117">
    <property type="entry name" value="ArgJ-like_dom_sf"/>
</dbReference>
<organism evidence="2 3">
    <name type="scientific">Pontibacillus yanchengensis Y32</name>
    <dbReference type="NCBI Taxonomy" id="1385514"/>
    <lineage>
        <taxon>Bacteria</taxon>
        <taxon>Bacillati</taxon>
        <taxon>Bacillota</taxon>
        <taxon>Bacilli</taxon>
        <taxon>Bacillales</taxon>
        <taxon>Bacillaceae</taxon>
        <taxon>Pontibacillus</taxon>
    </lineage>
</organism>
<sequence length="343" mass="37074">MRKRVRELGVMIGDLPIGEDNAITDVPGVLVGHVTLSEDLDNKDAIRTGVTAILPHQQNPYHRKVPAATHVMNGYGKATGFVQIDELGEIESPVMLTGTFTTGSVMQGTMEYMMGCTPEIGDTTGSINTVVGECNDSYLHTARTFAVKPAHAIQAIEQATSSCEEGGVGAGTGMTCYQYKGGIGTSSRMVQEKWTVGVLVNTNFGRRSEFESGRYKAPNDNHETPAGSIMVVIATDAPVSDRQLKRIAKRASVGINRTGGRIHHASGDIIIAFSNANVRPHFSEEEVIHSSYMKEDTKAFHYLLQATIEATEEAILNSLTMAETTTGRNGRTIESISYDVFKS</sequence>
<keyword evidence="2" id="KW-0031">Aminopeptidase</keyword>
<evidence type="ECO:0000256" key="1">
    <source>
        <dbReference type="ARBA" id="ARBA00007068"/>
    </source>
</evidence>
<evidence type="ECO:0000313" key="2">
    <source>
        <dbReference type="EMBL" id="KGP71604.1"/>
    </source>
</evidence>
<dbReference type="CDD" id="cd02253">
    <property type="entry name" value="DmpA"/>
    <property type="match status" value="1"/>
</dbReference>
<dbReference type="Pfam" id="PF03576">
    <property type="entry name" value="Peptidase_S58"/>
    <property type="match status" value="1"/>
</dbReference>
<dbReference type="EMBL" id="AVBF01000055">
    <property type="protein sequence ID" value="KGP71604.1"/>
    <property type="molecule type" value="Genomic_DNA"/>
</dbReference>
<dbReference type="PANTHER" id="PTHR36512:SF3">
    <property type="entry name" value="BLR5678 PROTEIN"/>
    <property type="match status" value="1"/>
</dbReference>
<keyword evidence="3" id="KW-1185">Reference proteome</keyword>
<proteinExistence type="inferred from homology"/>
<keyword evidence="2" id="KW-0645">Protease</keyword>
<evidence type="ECO:0000313" key="3">
    <source>
        <dbReference type="Proteomes" id="UP000030147"/>
    </source>
</evidence>
<comment type="similarity">
    <text evidence="1">Belongs to the peptidase S58 family.</text>
</comment>
<dbReference type="STRING" id="1385514.N782_17885"/>
<dbReference type="AlphaFoldDB" id="A0A0A2T7T9"/>
<reference evidence="2 3" key="1">
    <citation type="journal article" date="2015" name="Stand. Genomic Sci.">
        <title>High quality draft genome sequence of the moderately halophilic bacterium Pontibacillus yanchengensis Y32(T) and comparison among Pontibacillus genomes.</title>
        <authorList>
            <person name="Huang J."/>
            <person name="Qiao Z.X."/>
            <person name="Tang J.W."/>
            <person name="Wang G."/>
        </authorList>
    </citation>
    <scope>NUCLEOTIDE SEQUENCE [LARGE SCALE GENOMIC DNA]</scope>
    <source>
        <strain evidence="2 3">Y32</strain>
    </source>
</reference>
<dbReference type="eggNOG" id="COG3191">
    <property type="taxonomic scope" value="Bacteria"/>
</dbReference>
<protein>
    <submittedName>
        <fullName evidence="2">D-aminopeptidase</fullName>
    </submittedName>
</protein>
<dbReference type="OrthoDB" id="9770388at2"/>
<accession>A0A0A2T7T9</accession>
<dbReference type="GO" id="GO:0004177">
    <property type="term" value="F:aminopeptidase activity"/>
    <property type="evidence" value="ECO:0007669"/>
    <property type="project" value="UniProtKB-KW"/>
</dbReference>
<dbReference type="PANTHER" id="PTHR36512">
    <property type="entry name" value="D-AMINOPEPTIDASE"/>
    <property type="match status" value="1"/>
</dbReference>
<comment type="caution">
    <text evidence="2">The sequence shown here is derived from an EMBL/GenBank/DDBJ whole genome shotgun (WGS) entry which is preliminary data.</text>
</comment>
<dbReference type="Gene3D" id="3.60.70.12">
    <property type="entry name" value="L-amino peptidase D-ALA esterase/amidase"/>
    <property type="match status" value="1"/>
</dbReference>
<dbReference type="Proteomes" id="UP000030147">
    <property type="component" value="Unassembled WGS sequence"/>
</dbReference>
<gene>
    <name evidence="2" type="ORF">N782_17885</name>
</gene>
<keyword evidence="2" id="KW-0378">Hydrolase</keyword>
<dbReference type="InterPro" id="IPR005321">
    <property type="entry name" value="Peptidase_S58_DmpA"/>
</dbReference>